<reference evidence="9 10" key="1">
    <citation type="journal article" date="2014" name="Mol. Biol. Evol.">
        <title>Massive expansion of Ubiquitination-related gene families within the Chlamydiae.</title>
        <authorList>
            <person name="Domman D."/>
            <person name="Collingro A."/>
            <person name="Lagkouvardos I."/>
            <person name="Gehre L."/>
            <person name="Weinmaier T."/>
            <person name="Rattei T."/>
            <person name="Subtil A."/>
            <person name="Horn M."/>
        </authorList>
    </citation>
    <scope>NUCLEOTIDE SEQUENCE [LARGE SCALE GENOMIC DNA]</scope>
    <source>
        <strain evidence="9 10">EI2</strain>
    </source>
</reference>
<comment type="similarity">
    <text evidence="6">Belongs to the YccS/YhfK family.</text>
</comment>
<evidence type="ECO:0000256" key="7">
    <source>
        <dbReference type="SAM" id="Phobius"/>
    </source>
</evidence>
<protein>
    <recommendedName>
        <fullName evidence="8">Integral membrane bound transporter domain-containing protein</fullName>
    </recommendedName>
</protein>
<feature type="transmembrane region" description="Helical" evidence="7">
    <location>
        <begin position="98"/>
        <end position="117"/>
    </location>
</feature>
<proteinExistence type="inferred from homology"/>
<comment type="subcellular location">
    <subcellularLocation>
        <location evidence="1">Cell membrane</location>
        <topology evidence="1">Multi-pass membrane protein</topology>
    </subcellularLocation>
</comment>
<dbReference type="AlphaFoldDB" id="A0A0C1H978"/>
<dbReference type="PANTHER" id="PTHR30509">
    <property type="entry name" value="P-HYDROXYBENZOIC ACID EFFLUX PUMP SUBUNIT-RELATED"/>
    <property type="match status" value="1"/>
</dbReference>
<dbReference type="Proteomes" id="UP000031465">
    <property type="component" value="Unassembled WGS sequence"/>
</dbReference>
<evidence type="ECO:0000256" key="1">
    <source>
        <dbReference type="ARBA" id="ARBA00004651"/>
    </source>
</evidence>
<evidence type="ECO:0000256" key="6">
    <source>
        <dbReference type="ARBA" id="ARBA00043993"/>
    </source>
</evidence>
<feature type="transmembrane region" description="Helical" evidence="7">
    <location>
        <begin position="124"/>
        <end position="141"/>
    </location>
</feature>
<organism evidence="9 10">
    <name type="scientific">Candidatus Protochlamydia amoebophila</name>
    <dbReference type="NCBI Taxonomy" id="362787"/>
    <lineage>
        <taxon>Bacteria</taxon>
        <taxon>Pseudomonadati</taxon>
        <taxon>Chlamydiota</taxon>
        <taxon>Chlamydiia</taxon>
        <taxon>Parachlamydiales</taxon>
        <taxon>Parachlamydiaceae</taxon>
        <taxon>Candidatus Protochlamydia</taxon>
    </lineage>
</organism>
<evidence type="ECO:0000313" key="9">
    <source>
        <dbReference type="EMBL" id="KIC71438.1"/>
    </source>
</evidence>
<keyword evidence="2" id="KW-1003">Cell membrane</keyword>
<feature type="transmembrane region" description="Helical" evidence="7">
    <location>
        <begin position="73"/>
        <end position="92"/>
    </location>
</feature>
<gene>
    <name evidence="9" type="ORF">DB44_DQ00030</name>
</gene>
<evidence type="ECO:0000313" key="10">
    <source>
        <dbReference type="Proteomes" id="UP000031465"/>
    </source>
</evidence>
<feature type="domain" description="Integral membrane bound transporter" evidence="8">
    <location>
        <begin position="49"/>
        <end position="164"/>
    </location>
</feature>
<keyword evidence="5 7" id="KW-0472">Membrane</keyword>
<feature type="transmembrane region" description="Helical" evidence="7">
    <location>
        <begin position="47"/>
        <end position="66"/>
    </location>
</feature>
<evidence type="ECO:0000256" key="5">
    <source>
        <dbReference type="ARBA" id="ARBA00023136"/>
    </source>
</evidence>
<sequence length="373" mass="42783">MMQKIQNSWKTHLNQINFKLSFKISLAALTSLYVCHELDRYIKHPDIFTSGLWCVIASIFASLPTLGGTYKAIWNRFFGVLVGSAIGAFFASQWGAHPFVLGMAVFTTSIISFLCGLKESYRMACLSVAVIIVPWGMHPTLSPWAYAFYRFLDTCIGLGVAVFIAKAVWPSQAFTVMQKQMSDVLNQIRQAYEYIVVSANHLNKSDAISKSLLNDVDQAFNQIYVNLEESKIELFVGFSPVTLWVDLLGALERLWENVKDLKKVFNSVLEEIFDEELKKEVCHLNEQIDFILKDLSENLKTGDTQYNYSQIPLLQEALNNQLVRFRETKNTKKYSLDRVETYFVFFYNLKSILNELQQLQMLIHQDANKSNHD</sequence>
<evidence type="ECO:0000259" key="8">
    <source>
        <dbReference type="Pfam" id="PF13515"/>
    </source>
</evidence>
<keyword evidence="4 7" id="KW-1133">Transmembrane helix</keyword>
<comment type="caution">
    <text evidence="9">The sequence shown here is derived from an EMBL/GenBank/DDBJ whole genome shotgun (WGS) entry which is preliminary data.</text>
</comment>
<keyword evidence="3 7" id="KW-0812">Transmembrane</keyword>
<dbReference type="Pfam" id="PF13515">
    <property type="entry name" value="FUSC_2"/>
    <property type="match status" value="1"/>
</dbReference>
<accession>A0A0C1H978</accession>
<evidence type="ECO:0000256" key="4">
    <source>
        <dbReference type="ARBA" id="ARBA00022989"/>
    </source>
</evidence>
<name>A0A0C1H978_9BACT</name>
<dbReference type="PANTHER" id="PTHR30509:SF9">
    <property type="entry name" value="MULTIDRUG RESISTANCE PROTEIN MDTO"/>
    <property type="match status" value="1"/>
</dbReference>
<evidence type="ECO:0000256" key="2">
    <source>
        <dbReference type="ARBA" id="ARBA00022475"/>
    </source>
</evidence>
<dbReference type="PATRIC" id="fig|362787.3.peg.1428"/>
<evidence type="ECO:0000256" key="3">
    <source>
        <dbReference type="ARBA" id="ARBA00022692"/>
    </source>
</evidence>
<dbReference type="GO" id="GO:0005886">
    <property type="term" value="C:plasma membrane"/>
    <property type="evidence" value="ECO:0007669"/>
    <property type="project" value="UniProtKB-SubCell"/>
</dbReference>
<dbReference type="InterPro" id="IPR049453">
    <property type="entry name" value="Memb_transporter_dom"/>
</dbReference>
<dbReference type="EMBL" id="JSAN01000089">
    <property type="protein sequence ID" value="KIC71438.1"/>
    <property type="molecule type" value="Genomic_DNA"/>
</dbReference>